<dbReference type="Proteomes" id="UP000635565">
    <property type="component" value="Unassembled WGS sequence"/>
</dbReference>
<reference evidence="1 2" key="1">
    <citation type="journal article" date="2021" name="Int. J. Syst. Evol. Microbiol.">
        <title>Reticulibacter mediterranei gen. nov., sp. nov., within the new family Reticulibacteraceae fam. nov., and Ktedonospora formicarum gen. nov., sp. nov., Ktedonobacter robiniae sp. nov., Dictyobacter formicarum sp. nov. and Dictyobacter arantiisoli sp. nov., belonging to the class Ktedonobacteria.</title>
        <authorList>
            <person name="Yabe S."/>
            <person name="Zheng Y."/>
            <person name="Wang C.M."/>
            <person name="Sakai Y."/>
            <person name="Abe K."/>
            <person name="Yokota A."/>
            <person name="Donadio S."/>
            <person name="Cavaletti L."/>
            <person name="Monciardini P."/>
        </authorList>
    </citation>
    <scope>NUCLEOTIDE SEQUENCE [LARGE SCALE GENOMIC DNA]</scope>
    <source>
        <strain evidence="1 2">SOSP1-9</strain>
    </source>
</reference>
<evidence type="ECO:0000313" key="1">
    <source>
        <dbReference type="EMBL" id="GHO84265.1"/>
    </source>
</evidence>
<organism evidence="1 2">
    <name type="scientific">Dictyobacter formicarum</name>
    <dbReference type="NCBI Taxonomy" id="2778368"/>
    <lineage>
        <taxon>Bacteria</taxon>
        <taxon>Bacillati</taxon>
        <taxon>Chloroflexota</taxon>
        <taxon>Ktedonobacteria</taxon>
        <taxon>Ktedonobacterales</taxon>
        <taxon>Dictyobacteraceae</taxon>
        <taxon>Dictyobacter</taxon>
    </lineage>
</organism>
<dbReference type="EMBL" id="BNJJ01000005">
    <property type="protein sequence ID" value="GHO84265.1"/>
    <property type="molecule type" value="Genomic_DNA"/>
</dbReference>
<gene>
    <name evidence="1" type="ORF">KSZ_22710</name>
</gene>
<protein>
    <recommendedName>
        <fullName evidence="3">Bacterial transcriptional activator domain-containing protein</fullName>
    </recommendedName>
</protein>
<evidence type="ECO:0000313" key="2">
    <source>
        <dbReference type="Proteomes" id="UP000635565"/>
    </source>
</evidence>
<sequence length="220" mass="25687">MKKMINKDYILRLAEQIGYELSILIGLRKRNRYQDELLTIDNLLLKYTGLTSRFINSLSDELLLQSLSPLGKMNVDTGLWIASLLKEEGAAYEGLGNSNESYYRYTKSLYLLLELLHQEHVGTDSTLYDDADELIQKLTDYALPAHIQQKLFRYYEQRGMYGRAENILFDLLEQYPSAKVLQEGHEFYQRLQKKSSIDLQLGDFSHEEVQEGIEQLQRFN</sequence>
<keyword evidence="2" id="KW-1185">Reference proteome</keyword>
<dbReference type="InterPro" id="IPR045507">
    <property type="entry name" value="DUF6483"/>
</dbReference>
<dbReference type="Pfam" id="PF20092">
    <property type="entry name" value="DUF6483"/>
    <property type="match status" value="1"/>
</dbReference>
<comment type="caution">
    <text evidence="1">The sequence shown here is derived from an EMBL/GenBank/DDBJ whole genome shotgun (WGS) entry which is preliminary data.</text>
</comment>
<proteinExistence type="predicted"/>
<name>A0ABQ3VE78_9CHLR</name>
<accession>A0ABQ3VE78</accession>
<evidence type="ECO:0008006" key="3">
    <source>
        <dbReference type="Google" id="ProtNLM"/>
    </source>
</evidence>